<protein>
    <submittedName>
        <fullName evidence="1">Uncharacterized protein</fullName>
    </submittedName>
</protein>
<gene>
    <name evidence="1" type="ORF">FIBSPDRAFT_943414</name>
</gene>
<proteinExistence type="predicted"/>
<dbReference type="AlphaFoldDB" id="A0A166WCT3"/>
<dbReference type="Proteomes" id="UP000076532">
    <property type="component" value="Unassembled WGS sequence"/>
</dbReference>
<name>A0A166WCT3_9AGAM</name>
<dbReference type="EMBL" id="KV417482">
    <property type="protein sequence ID" value="KZP33626.1"/>
    <property type="molecule type" value="Genomic_DNA"/>
</dbReference>
<evidence type="ECO:0000313" key="2">
    <source>
        <dbReference type="Proteomes" id="UP000076532"/>
    </source>
</evidence>
<accession>A0A166WCT3</accession>
<evidence type="ECO:0000313" key="1">
    <source>
        <dbReference type="EMBL" id="KZP33626.1"/>
    </source>
</evidence>
<reference evidence="1 2" key="1">
    <citation type="journal article" date="2016" name="Mol. Biol. Evol.">
        <title>Comparative Genomics of Early-Diverging Mushroom-Forming Fungi Provides Insights into the Origins of Lignocellulose Decay Capabilities.</title>
        <authorList>
            <person name="Nagy L.G."/>
            <person name="Riley R."/>
            <person name="Tritt A."/>
            <person name="Adam C."/>
            <person name="Daum C."/>
            <person name="Floudas D."/>
            <person name="Sun H."/>
            <person name="Yadav J.S."/>
            <person name="Pangilinan J."/>
            <person name="Larsson K.H."/>
            <person name="Matsuura K."/>
            <person name="Barry K."/>
            <person name="Labutti K."/>
            <person name="Kuo R."/>
            <person name="Ohm R.A."/>
            <person name="Bhattacharya S.S."/>
            <person name="Shirouzu T."/>
            <person name="Yoshinaga Y."/>
            <person name="Martin F.M."/>
            <person name="Grigoriev I.V."/>
            <person name="Hibbett D.S."/>
        </authorList>
    </citation>
    <scope>NUCLEOTIDE SEQUENCE [LARGE SCALE GENOMIC DNA]</scope>
    <source>
        <strain evidence="1 2">CBS 109695</strain>
    </source>
</reference>
<keyword evidence="2" id="KW-1185">Reference proteome</keyword>
<organism evidence="1 2">
    <name type="scientific">Athelia psychrophila</name>
    <dbReference type="NCBI Taxonomy" id="1759441"/>
    <lineage>
        <taxon>Eukaryota</taxon>
        <taxon>Fungi</taxon>
        <taxon>Dikarya</taxon>
        <taxon>Basidiomycota</taxon>
        <taxon>Agaricomycotina</taxon>
        <taxon>Agaricomycetes</taxon>
        <taxon>Agaricomycetidae</taxon>
        <taxon>Atheliales</taxon>
        <taxon>Atheliaceae</taxon>
        <taxon>Athelia</taxon>
    </lineage>
</organism>
<sequence>MPGILSHPQATVDAHSQATCINHLWQCGPLSWTLNVYDVHGHTGTIDIHVAGGLWALILHIACTILQAAYPGKDIQQLMPFIHPSLLAEIAMPSPPIIDTLGFTQNPCLISGSHTEIEEQFKGLQRFGIEGLKWLLDTHTRCTIFTTH</sequence>